<proteinExistence type="inferred from homology"/>
<keyword evidence="3" id="KW-0808">Transferase</keyword>
<dbReference type="SUPFAM" id="SSF53756">
    <property type="entry name" value="UDP-Glycosyltransferase/glycogen phosphorylase"/>
    <property type="match status" value="1"/>
</dbReference>
<evidence type="ECO:0000259" key="4">
    <source>
        <dbReference type="Pfam" id="PF00852"/>
    </source>
</evidence>
<keyword evidence="2" id="KW-0328">Glycosyltransferase</keyword>
<dbReference type="GO" id="GO:0046920">
    <property type="term" value="F:alpha-(1-&gt;3)-fucosyltransferase activity"/>
    <property type="evidence" value="ECO:0007669"/>
    <property type="project" value="TreeGrafter"/>
</dbReference>
<evidence type="ECO:0000256" key="3">
    <source>
        <dbReference type="ARBA" id="ARBA00022679"/>
    </source>
</evidence>
<dbReference type="PANTHER" id="PTHR11929:SF194">
    <property type="entry name" value="ALPHA-(1,3)-FUCOSYLTRANSFERASE 10"/>
    <property type="match status" value="1"/>
</dbReference>
<comment type="similarity">
    <text evidence="1">Belongs to the glycosyltransferase 10 family.</text>
</comment>
<dbReference type="Gene3D" id="3.40.50.11660">
    <property type="entry name" value="Glycosyl transferase family 10, C-terminal domain"/>
    <property type="match status" value="1"/>
</dbReference>
<dbReference type="InterPro" id="IPR055270">
    <property type="entry name" value="Glyco_tran_10_C"/>
</dbReference>
<dbReference type="PANTHER" id="PTHR11929">
    <property type="entry name" value="ALPHA- 1,3 -FUCOSYLTRANSFERASE"/>
    <property type="match status" value="1"/>
</dbReference>
<dbReference type="GO" id="GO:0016020">
    <property type="term" value="C:membrane"/>
    <property type="evidence" value="ECO:0007669"/>
    <property type="project" value="InterPro"/>
</dbReference>
<dbReference type="KEGG" id="tsin:OXH18_18165"/>
<reference evidence="5" key="1">
    <citation type="submission" date="2022-12" db="EMBL/GenBank/DDBJ databases">
        <title>Polyphasic identification of a Novel Hot-Spring Cyanobacterium Ocullathermofonsia sinensis gen nov. sp. nov. and Genomic Insights on its Adaptations to the Thermal Habitat.</title>
        <authorList>
            <person name="Daroch M."/>
            <person name="Tang J."/>
            <person name="Jiang Y."/>
        </authorList>
    </citation>
    <scope>NUCLEOTIDE SEQUENCE</scope>
    <source>
        <strain evidence="5">PKUAC-SCTA174</strain>
    </source>
</reference>
<dbReference type="InterPro" id="IPR001503">
    <property type="entry name" value="Glyco_trans_10"/>
</dbReference>
<dbReference type="InterPro" id="IPR038577">
    <property type="entry name" value="GT10-like_C_sf"/>
</dbReference>
<dbReference type="Proteomes" id="UP001163152">
    <property type="component" value="Chromosome"/>
</dbReference>
<evidence type="ECO:0000313" key="5">
    <source>
        <dbReference type="EMBL" id="WAL59082.1"/>
    </source>
</evidence>
<protein>
    <submittedName>
        <fullName evidence="5">Glycosyltransferase family 10</fullName>
    </submittedName>
</protein>
<evidence type="ECO:0000256" key="1">
    <source>
        <dbReference type="ARBA" id="ARBA00008919"/>
    </source>
</evidence>
<dbReference type="Pfam" id="PF00852">
    <property type="entry name" value="Glyco_transf_10"/>
    <property type="match status" value="1"/>
</dbReference>
<dbReference type="AlphaFoldDB" id="A0A9E8ZC19"/>
<evidence type="ECO:0000313" key="6">
    <source>
        <dbReference type="Proteomes" id="UP001163152"/>
    </source>
</evidence>
<gene>
    <name evidence="5" type="ORF">OXH18_18165</name>
</gene>
<dbReference type="EMBL" id="CP113797">
    <property type="protein sequence ID" value="WAL59082.1"/>
    <property type="molecule type" value="Genomic_DNA"/>
</dbReference>
<name>A0A9E8ZC19_9CYAN</name>
<sequence>MGRRIVGMITSYQGVNQSDWLWQQTPNPFGVWKTIQILKNAPKPDVLLLYQYDFFRQSTRRKSWLDRLQPPQLETVSLSATELRGVPRERAIYLLREPPLEEILHKNKINYEAAKSYCGYVFGPDDSAPTPDYMPAIWYHANSFRELEQLPVPEKPKRCSWITSGINRTKNHRQRLAFLQQLQQIELDVDLYGRGLPSGARSNGELKNKWYGMAPYYYNLAIENYADNDWYVSEKLWDSLLAWCLPIYYGGSAADRLLPPGSFLRLPSLDEKGVAYIQEVITSPETWYQAKDAIAEARQIILHKLNLLNWLSEFVEKYF</sequence>
<evidence type="ECO:0000256" key="2">
    <source>
        <dbReference type="ARBA" id="ARBA00022676"/>
    </source>
</evidence>
<feature type="domain" description="Fucosyltransferase C-terminal" evidence="4">
    <location>
        <begin position="153"/>
        <end position="269"/>
    </location>
</feature>
<keyword evidence="6" id="KW-1185">Reference proteome</keyword>
<accession>A0A9E8ZC19</accession>
<dbReference type="RefSeq" id="WP_268608656.1">
    <property type="nucleotide sequence ID" value="NZ_CP113797.1"/>
</dbReference>
<organism evidence="5 6">
    <name type="scientific">Thermocoleostomius sinensis A174</name>
    <dbReference type="NCBI Taxonomy" id="2016057"/>
    <lineage>
        <taxon>Bacteria</taxon>
        <taxon>Bacillati</taxon>
        <taxon>Cyanobacteriota</taxon>
        <taxon>Cyanophyceae</taxon>
        <taxon>Oculatellales</taxon>
        <taxon>Oculatellaceae</taxon>
        <taxon>Thermocoleostomius</taxon>
    </lineage>
</organism>